<evidence type="ECO:0000256" key="1">
    <source>
        <dbReference type="ARBA" id="ARBA00004141"/>
    </source>
</evidence>
<evidence type="ECO:0000256" key="3">
    <source>
        <dbReference type="ARBA" id="ARBA00022989"/>
    </source>
</evidence>
<dbReference type="Gene3D" id="1.20.1740.10">
    <property type="entry name" value="Amino acid/polyamine transporter I"/>
    <property type="match status" value="1"/>
</dbReference>
<keyword evidence="3 5" id="KW-1133">Transmembrane helix</keyword>
<dbReference type="PANTHER" id="PTHR11785:SF528">
    <property type="entry name" value="AMINO ACID TRANSPORTER PROTEIN JHI-21"/>
    <property type="match status" value="1"/>
</dbReference>
<name>A0A0L8HJM7_OCTBM</name>
<dbReference type="PANTHER" id="PTHR11785">
    <property type="entry name" value="AMINO ACID TRANSPORTER"/>
    <property type="match status" value="1"/>
</dbReference>
<dbReference type="AlphaFoldDB" id="A0A0L8HJM7"/>
<protein>
    <recommendedName>
        <fullName evidence="7">Amino acid permease/ SLC12A domain-containing protein</fullName>
    </recommendedName>
</protein>
<dbReference type="FunFam" id="1.20.1740.10:FF:000095">
    <property type="entry name" value="B(0,+)-type amino acid transporter 1-like"/>
    <property type="match status" value="1"/>
</dbReference>
<dbReference type="InterPro" id="IPR002293">
    <property type="entry name" value="AA/rel_permease1"/>
</dbReference>
<evidence type="ECO:0000256" key="5">
    <source>
        <dbReference type="SAM" id="Phobius"/>
    </source>
</evidence>
<feature type="transmembrane region" description="Helical" evidence="5">
    <location>
        <begin position="219"/>
        <end position="239"/>
    </location>
</feature>
<proteinExistence type="predicted"/>
<dbReference type="EMBL" id="KQ417981">
    <property type="protein sequence ID" value="KOF89427.1"/>
    <property type="molecule type" value="Genomic_DNA"/>
</dbReference>
<evidence type="ECO:0008006" key="7">
    <source>
        <dbReference type="Google" id="ProtNLM"/>
    </source>
</evidence>
<organism evidence="6">
    <name type="scientific">Octopus bimaculoides</name>
    <name type="common">California two-spotted octopus</name>
    <dbReference type="NCBI Taxonomy" id="37653"/>
    <lineage>
        <taxon>Eukaryota</taxon>
        <taxon>Metazoa</taxon>
        <taxon>Spiralia</taxon>
        <taxon>Lophotrochozoa</taxon>
        <taxon>Mollusca</taxon>
        <taxon>Cephalopoda</taxon>
        <taxon>Coleoidea</taxon>
        <taxon>Octopodiformes</taxon>
        <taxon>Octopoda</taxon>
        <taxon>Incirrata</taxon>
        <taxon>Octopodidae</taxon>
        <taxon>Octopus</taxon>
    </lineage>
</organism>
<evidence type="ECO:0000256" key="4">
    <source>
        <dbReference type="ARBA" id="ARBA00023136"/>
    </source>
</evidence>
<dbReference type="OrthoDB" id="3257095at2759"/>
<dbReference type="GO" id="GO:0016020">
    <property type="term" value="C:membrane"/>
    <property type="evidence" value="ECO:0007669"/>
    <property type="project" value="UniProtKB-SubCell"/>
</dbReference>
<feature type="transmembrane region" description="Helical" evidence="5">
    <location>
        <begin position="251"/>
        <end position="273"/>
    </location>
</feature>
<accession>A0A0L8HJM7</accession>
<sequence>MEKAFDRVPRFLIWWSMRKLGVDEWLVKAVQAMYRDAVIKVHSAVEMSYDVTGAKLYRPLPFPWITSVVWRGEAAGRDTSPSQRYSRNRKKENLPRAIWISLPIITSVYVFANIAYFAVLTPLELKESEAVAVTFADKTLGVMAWIMPLFVSCSTFGGLNGAIFAGSRLCFVGARAKHFPEFLAMINIKYFTPMPALMFGGLMAVTYLCIGNIYKLINYMAFVEAIFFGITISGLLYLRKTKPNMKRPIKVHICFPIFYLCILIFLTVMSLTSNPRECFVGIIVVCTGIPIYCFGVMWKRKPKVIRNALSKITILIQKCTLAMPQQDHFE</sequence>
<evidence type="ECO:0000313" key="6">
    <source>
        <dbReference type="EMBL" id="KOF89427.1"/>
    </source>
</evidence>
<dbReference type="STRING" id="37653.A0A0L8HJM7"/>
<evidence type="ECO:0000256" key="2">
    <source>
        <dbReference type="ARBA" id="ARBA00022692"/>
    </source>
</evidence>
<dbReference type="Pfam" id="PF13520">
    <property type="entry name" value="AA_permease_2"/>
    <property type="match status" value="1"/>
</dbReference>
<reference evidence="6" key="1">
    <citation type="submission" date="2015-07" db="EMBL/GenBank/DDBJ databases">
        <title>MeaNS - Measles Nucleotide Surveillance Program.</title>
        <authorList>
            <person name="Tran T."/>
            <person name="Druce J."/>
        </authorList>
    </citation>
    <scope>NUCLEOTIDE SEQUENCE</scope>
    <source>
        <strain evidence="6">UCB-OBI-ISO-001</strain>
        <tissue evidence="6">Gonad</tissue>
    </source>
</reference>
<feature type="transmembrane region" description="Helical" evidence="5">
    <location>
        <begin position="97"/>
        <end position="119"/>
    </location>
</feature>
<gene>
    <name evidence="6" type="ORF">OCBIM_22013100mg</name>
</gene>
<keyword evidence="4 5" id="KW-0472">Membrane</keyword>
<dbReference type="InterPro" id="IPR050598">
    <property type="entry name" value="AminoAcid_Transporter"/>
</dbReference>
<feature type="transmembrane region" description="Helical" evidence="5">
    <location>
        <begin position="190"/>
        <end position="213"/>
    </location>
</feature>
<feature type="transmembrane region" description="Helical" evidence="5">
    <location>
        <begin position="145"/>
        <end position="169"/>
    </location>
</feature>
<comment type="subcellular location">
    <subcellularLocation>
        <location evidence="1">Membrane</location>
        <topology evidence="1">Multi-pass membrane protein</topology>
    </subcellularLocation>
</comment>
<feature type="transmembrane region" description="Helical" evidence="5">
    <location>
        <begin position="279"/>
        <end position="298"/>
    </location>
</feature>
<dbReference type="GO" id="GO:0015179">
    <property type="term" value="F:L-amino acid transmembrane transporter activity"/>
    <property type="evidence" value="ECO:0007669"/>
    <property type="project" value="TreeGrafter"/>
</dbReference>
<keyword evidence="2 5" id="KW-0812">Transmembrane</keyword>